<dbReference type="RefSeq" id="WP_379956976.1">
    <property type="nucleotide sequence ID" value="NZ_JAUYVI010000005.1"/>
</dbReference>
<gene>
    <name evidence="2" type="ORF">Q8A70_16160</name>
</gene>
<evidence type="ECO:0000256" key="1">
    <source>
        <dbReference type="SAM" id="SignalP"/>
    </source>
</evidence>
<dbReference type="Proteomes" id="UP001230156">
    <property type="component" value="Unassembled WGS sequence"/>
</dbReference>
<feature type="signal peptide" evidence="1">
    <location>
        <begin position="1"/>
        <end position="25"/>
    </location>
</feature>
<keyword evidence="3" id="KW-1185">Reference proteome</keyword>
<organism evidence="2 3">
    <name type="scientific">Dongia sedimenti</name>
    <dbReference type="NCBI Taxonomy" id="3064282"/>
    <lineage>
        <taxon>Bacteria</taxon>
        <taxon>Pseudomonadati</taxon>
        <taxon>Pseudomonadota</taxon>
        <taxon>Alphaproteobacteria</taxon>
        <taxon>Rhodospirillales</taxon>
        <taxon>Dongiaceae</taxon>
        <taxon>Dongia</taxon>
    </lineage>
</organism>
<evidence type="ECO:0000313" key="3">
    <source>
        <dbReference type="Proteomes" id="UP001230156"/>
    </source>
</evidence>
<name>A0ABU0YRH5_9PROT</name>
<sequence length="310" mass="33215">MRRLTGVLCGLVLMGSILGSAGTRADTPPEPVGLAVADFEFLDTSGEPADQAAVHARRLRDFMAALRRDLAADGRFRLVPAGPSDGTPEALVRAAAAAGARYLVVGGIHKMSTLVQWAKVDAIDIAADRVVLSKLITFRGDDDASWARAETFVSRDLNAAIMPAPIKLAIFDFEYEDFSPAASTGGATEAELVQLDDTTGMVRRVFAKSGRYSITDVAAADAPAAKTRSLRDCNGCDAAIARGLGADQSLVGVVRRISRTEYTVRFQIRDTKTGTVLVDENSGLRMGADYSWSRGARRLVLDRLLEKKQP</sequence>
<dbReference type="EMBL" id="JAUYVI010000005">
    <property type="protein sequence ID" value="MDQ7249223.1"/>
    <property type="molecule type" value="Genomic_DNA"/>
</dbReference>
<reference evidence="3" key="1">
    <citation type="submission" date="2023-08" db="EMBL/GenBank/DDBJ databases">
        <title>Rhodospirillaceae gen. nov., a novel taxon isolated from the Yangtze River Yuezi River estuary sludge.</title>
        <authorList>
            <person name="Ruan L."/>
        </authorList>
    </citation>
    <scope>NUCLEOTIDE SEQUENCE [LARGE SCALE GENOMIC DNA]</scope>
    <source>
        <strain evidence="3">R-7</strain>
    </source>
</reference>
<protein>
    <submittedName>
        <fullName evidence="2">DUF2380 domain-containing protein</fullName>
    </submittedName>
</protein>
<dbReference type="InterPro" id="IPR021698">
    <property type="entry name" value="DUF3280"/>
</dbReference>
<evidence type="ECO:0000313" key="2">
    <source>
        <dbReference type="EMBL" id="MDQ7249223.1"/>
    </source>
</evidence>
<dbReference type="Pfam" id="PF11684">
    <property type="entry name" value="DUF3280"/>
    <property type="match status" value="2"/>
</dbReference>
<accession>A0ABU0YRH5</accession>
<comment type="caution">
    <text evidence="2">The sequence shown here is derived from an EMBL/GenBank/DDBJ whole genome shotgun (WGS) entry which is preliminary data.</text>
</comment>
<keyword evidence="1" id="KW-0732">Signal</keyword>
<feature type="chain" id="PRO_5046314149" evidence="1">
    <location>
        <begin position="26"/>
        <end position="310"/>
    </location>
</feature>
<proteinExistence type="predicted"/>